<evidence type="ECO:0000313" key="2">
    <source>
        <dbReference type="EMBL" id="MBB5435109.1"/>
    </source>
</evidence>
<reference evidence="2 3" key="1">
    <citation type="submission" date="2020-08" db="EMBL/GenBank/DDBJ databases">
        <title>Sequencing the genomes of 1000 actinobacteria strains.</title>
        <authorList>
            <person name="Klenk H.-P."/>
        </authorList>
    </citation>
    <scope>NUCLEOTIDE SEQUENCE [LARGE SCALE GENOMIC DNA]</scope>
    <source>
        <strain evidence="2 3">DSM 44551</strain>
    </source>
</reference>
<organism evidence="2 3">
    <name type="scientific">Nocardiopsis composta</name>
    <dbReference type="NCBI Taxonomy" id="157465"/>
    <lineage>
        <taxon>Bacteria</taxon>
        <taxon>Bacillati</taxon>
        <taxon>Actinomycetota</taxon>
        <taxon>Actinomycetes</taxon>
        <taxon>Streptosporangiales</taxon>
        <taxon>Nocardiopsidaceae</taxon>
        <taxon>Nocardiopsis</taxon>
    </lineage>
</organism>
<keyword evidence="3" id="KW-1185">Reference proteome</keyword>
<dbReference type="AlphaFoldDB" id="A0A7W8QRF4"/>
<comment type="caution">
    <text evidence="2">The sequence shown here is derived from an EMBL/GenBank/DDBJ whole genome shotgun (WGS) entry which is preliminary data.</text>
</comment>
<name>A0A7W8QRF4_9ACTN</name>
<dbReference type="PROSITE" id="PS51502">
    <property type="entry name" value="S_R_A_B_BARREL"/>
    <property type="match status" value="1"/>
</dbReference>
<dbReference type="InterPro" id="IPR011008">
    <property type="entry name" value="Dimeric_a/b-barrel"/>
</dbReference>
<dbReference type="RefSeq" id="WP_184396541.1">
    <property type="nucleotide sequence ID" value="NZ_BAAAJD010000008.1"/>
</dbReference>
<dbReference type="InterPro" id="IPR013097">
    <property type="entry name" value="Dabb"/>
</dbReference>
<proteinExistence type="predicted"/>
<evidence type="ECO:0000313" key="3">
    <source>
        <dbReference type="Proteomes" id="UP000572635"/>
    </source>
</evidence>
<dbReference type="Gene3D" id="3.30.70.100">
    <property type="match status" value="1"/>
</dbReference>
<feature type="domain" description="Stress-response A/B barrel" evidence="1">
    <location>
        <begin position="3"/>
        <end position="95"/>
    </location>
</feature>
<sequence>MAIRHIALFSWNSEATPERIAEIEGALSRLPGLIPALRGYTFGPDLGISEGNSDFAVVADVDDADGFVAYRDHPDHQAALGLIKPLLAGRSAVQFVLPEAD</sequence>
<dbReference type="SMART" id="SM00886">
    <property type="entry name" value="Dabb"/>
    <property type="match status" value="1"/>
</dbReference>
<dbReference type="Pfam" id="PF07876">
    <property type="entry name" value="Dabb"/>
    <property type="match status" value="1"/>
</dbReference>
<protein>
    <recommendedName>
        <fullName evidence="1">Stress-response A/B barrel domain-containing protein</fullName>
    </recommendedName>
</protein>
<evidence type="ECO:0000259" key="1">
    <source>
        <dbReference type="PROSITE" id="PS51502"/>
    </source>
</evidence>
<dbReference type="SUPFAM" id="SSF54909">
    <property type="entry name" value="Dimeric alpha+beta barrel"/>
    <property type="match status" value="1"/>
</dbReference>
<dbReference type="Proteomes" id="UP000572635">
    <property type="component" value="Unassembled WGS sequence"/>
</dbReference>
<dbReference type="EMBL" id="JACHDB010000001">
    <property type="protein sequence ID" value="MBB5435109.1"/>
    <property type="molecule type" value="Genomic_DNA"/>
</dbReference>
<accession>A0A7W8QRF4</accession>
<gene>
    <name evidence="2" type="ORF">HDA36_005193</name>
</gene>